<dbReference type="EMBL" id="KZ678735">
    <property type="protein sequence ID" value="PSR75984.1"/>
    <property type="molecule type" value="Genomic_DNA"/>
</dbReference>
<proteinExistence type="predicted"/>
<keyword evidence="2" id="KW-1185">Reference proteome</keyword>
<dbReference type="Proteomes" id="UP000241462">
    <property type="component" value="Unassembled WGS sequence"/>
</dbReference>
<sequence>MSHDTGLWSVRRPREVSQAKKVLCCLVRPALRPEQPSEPAASPVATRLGPCSLLLLLLLLHHHHHRCPAHRHCCRRQPSTAHPPGASHIL</sequence>
<accession>A0A2T2ZTA8</accession>
<organism evidence="1 2">
    <name type="scientific">Coniella lustricola</name>
    <dbReference type="NCBI Taxonomy" id="2025994"/>
    <lineage>
        <taxon>Eukaryota</taxon>
        <taxon>Fungi</taxon>
        <taxon>Dikarya</taxon>
        <taxon>Ascomycota</taxon>
        <taxon>Pezizomycotina</taxon>
        <taxon>Sordariomycetes</taxon>
        <taxon>Sordariomycetidae</taxon>
        <taxon>Diaporthales</taxon>
        <taxon>Schizoparmaceae</taxon>
        <taxon>Coniella</taxon>
    </lineage>
</organism>
<dbReference type="InParanoid" id="A0A2T2ZTA8"/>
<protein>
    <submittedName>
        <fullName evidence="1">Uncharacterized protein</fullName>
    </submittedName>
</protein>
<evidence type="ECO:0000313" key="2">
    <source>
        <dbReference type="Proteomes" id="UP000241462"/>
    </source>
</evidence>
<reference evidence="1 2" key="1">
    <citation type="journal article" date="2018" name="Mycol. Prog.">
        <title>Coniella lustricola, a new species from submerged detritus.</title>
        <authorList>
            <person name="Raudabaugh D.B."/>
            <person name="Iturriaga T."/>
            <person name="Carver A."/>
            <person name="Mondo S."/>
            <person name="Pangilinan J."/>
            <person name="Lipzen A."/>
            <person name="He G."/>
            <person name="Amirebrahimi M."/>
            <person name="Grigoriev I.V."/>
            <person name="Miller A.N."/>
        </authorList>
    </citation>
    <scope>NUCLEOTIDE SEQUENCE [LARGE SCALE GENOMIC DNA]</scope>
    <source>
        <strain evidence="1 2">B22-T-1</strain>
    </source>
</reference>
<dbReference type="AlphaFoldDB" id="A0A2T2ZTA8"/>
<gene>
    <name evidence="1" type="ORF">BD289DRAFT_447202</name>
</gene>
<evidence type="ECO:0000313" key="1">
    <source>
        <dbReference type="EMBL" id="PSR75984.1"/>
    </source>
</evidence>
<name>A0A2T2ZTA8_9PEZI</name>